<dbReference type="InterPro" id="IPR000281">
    <property type="entry name" value="HTH_RpiR"/>
</dbReference>
<dbReference type="SUPFAM" id="SSF46689">
    <property type="entry name" value="Homeodomain-like"/>
    <property type="match status" value="1"/>
</dbReference>
<dbReference type="GO" id="GO:0003677">
    <property type="term" value="F:DNA binding"/>
    <property type="evidence" value="ECO:0007669"/>
    <property type="project" value="UniProtKB-KW"/>
</dbReference>
<dbReference type="InterPro" id="IPR001347">
    <property type="entry name" value="SIS_dom"/>
</dbReference>
<feature type="domain" description="HTH rpiR-type" evidence="4">
    <location>
        <begin position="1"/>
        <end position="73"/>
    </location>
</feature>
<sequence length="244" mass="27901">MFSSEVISSFNELESALYRYIMENSEKVVYMRIRDLADAAHISTSSVLRFCRKVNCDGFSEFKVKLKMYLESEQTPSLKSTQHFLYEFIERTLKGDFEGKIKEAAKLIIAEAKNVLFIGTGSSGILAQYGARYFSSLEKFSFYINDPFFPMNMQYLDNSVTIVLSVSGENSITIDHISKLKREGSTIISITNNQHCTISRISDLNIAYYVTDERVHRANITTQTPVVYILEAMARDMFAMLKKK</sequence>
<dbReference type="Gene3D" id="1.10.10.10">
    <property type="entry name" value="Winged helix-like DNA-binding domain superfamily/Winged helix DNA-binding domain"/>
    <property type="match status" value="1"/>
</dbReference>
<dbReference type="GO" id="GO:0097367">
    <property type="term" value="F:carbohydrate derivative binding"/>
    <property type="evidence" value="ECO:0007669"/>
    <property type="project" value="InterPro"/>
</dbReference>
<evidence type="ECO:0000256" key="2">
    <source>
        <dbReference type="ARBA" id="ARBA00023125"/>
    </source>
</evidence>
<reference evidence="6 7" key="1">
    <citation type="submission" date="2019-12" db="EMBL/GenBank/DDBJ databases">
        <title>Full genome sequence of a Bacillus safensis strain isolated from commercially available natto in Indonesia.</title>
        <authorList>
            <person name="Yoshida M."/>
            <person name="Uomi M."/>
            <person name="Waturangi D."/>
            <person name="Ekaputri J.J."/>
            <person name="Setiamarga D.H.E."/>
        </authorList>
    </citation>
    <scope>NUCLEOTIDE SEQUENCE [LARGE SCALE GENOMIC DNA]</scope>
    <source>
        <strain evidence="6 7">IDN1</strain>
    </source>
</reference>
<dbReference type="EMBL" id="AP021906">
    <property type="protein sequence ID" value="BBP87709.1"/>
    <property type="molecule type" value="Genomic_DNA"/>
</dbReference>
<organism evidence="6 7">
    <name type="scientific">Bacillus safensis</name>
    <dbReference type="NCBI Taxonomy" id="561879"/>
    <lineage>
        <taxon>Bacteria</taxon>
        <taxon>Bacillati</taxon>
        <taxon>Bacillota</taxon>
        <taxon>Bacilli</taxon>
        <taxon>Bacillales</taxon>
        <taxon>Bacillaceae</taxon>
        <taxon>Bacillus</taxon>
    </lineage>
</organism>
<evidence type="ECO:0000313" key="7">
    <source>
        <dbReference type="Proteomes" id="UP000464658"/>
    </source>
</evidence>
<accession>A0A5S9M703</accession>
<dbReference type="Pfam" id="PF01380">
    <property type="entry name" value="SIS"/>
    <property type="match status" value="1"/>
</dbReference>
<dbReference type="InterPro" id="IPR035472">
    <property type="entry name" value="RpiR-like_SIS"/>
</dbReference>
<evidence type="ECO:0000256" key="1">
    <source>
        <dbReference type="ARBA" id="ARBA00023015"/>
    </source>
</evidence>
<evidence type="ECO:0000313" key="6">
    <source>
        <dbReference type="EMBL" id="BBP87709.1"/>
    </source>
</evidence>
<name>A0A5S9M703_BACIA</name>
<evidence type="ECO:0000259" key="5">
    <source>
        <dbReference type="PROSITE" id="PS51464"/>
    </source>
</evidence>
<gene>
    <name evidence="6" type="ORF">BsIDN1_13270</name>
</gene>
<dbReference type="Pfam" id="PF01418">
    <property type="entry name" value="HTH_6"/>
    <property type="match status" value="1"/>
</dbReference>
<proteinExistence type="predicted"/>
<dbReference type="PANTHER" id="PTHR30514:SF1">
    <property type="entry name" value="HTH-TYPE TRANSCRIPTIONAL REGULATOR HEXR-RELATED"/>
    <property type="match status" value="1"/>
</dbReference>
<dbReference type="SUPFAM" id="SSF53697">
    <property type="entry name" value="SIS domain"/>
    <property type="match status" value="1"/>
</dbReference>
<dbReference type="InterPro" id="IPR046348">
    <property type="entry name" value="SIS_dom_sf"/>
</dbReference>
<dbReference type="PANTHER" id="PTHR30514">
    <property type="entry name" value="GLUCOKINASE"/>
    <property type="match status" value="1"/>
</dbReference>
<dbReference type="PROSITE" id="PS51071">
    <property type="entry name" value="HTH_RPIR"/>
    <property type="match status" value="1"/>
</dbReference>
<keyword evidence="1" id="KW-0805">Transcription regulation</keyword>
<dbReference type="PROSITE" id="PS51464">
    <property type="entry name" value="SIS"/>
    <property type="match status" value="1"/>
</dbReference>
<dbReference type="AlphaFoldDB" id="A0A5S9M703"/>
<dbReference type="InterPro" id="IPR047640">
    <property type="entry name" value="RpiR-like"/>
</dbReference>
<dbReference type="Gene3D" id="3.40.50.10490">
    <property type="entry name" value="Glucose-6-phosphate isomerase like protein, domain 1"/>
    <property type="match status" value="1"/>
</dbReference>
<dbReference type="InterPro" id="IPR036388">
    <property type="entry name" value="WH-like_DNA-bd_sf"/>
</dbReference>
<dbReference type="Proteomes" id="UP000464658">
    <property type="component" value="Chromosome"/>
</dbReference>
<dbReference type="GO" id="GO:1901135">
    <property type="term" value="P:carbohydrate derivative metabolic process"/>
    <property type="evidence" value="ECO:0007669"/>
    <property type="project" value="InterPro"/>
</dbReference>
<evidence type="ECO:0000256" key="3">
    <source>
        <dbReference type="ARBA" id="ARBA00023163"/>
    </source>
</evidence>
<evidence type="ECO:0000259" key="4">
    <source>
        <dbReference type="PROSITE" id="PS51071"/>
    </source>
</evidence>
<dbReference type="CDD" id="cd05013">
    <property type="entry name" value="SIS_RpiR"/>
    <property type="match status" value="1"/>
</dbReference>
<dbReference type="GO" id="GO:0003700">
    <property type="term" value="F:DNA-binding transcription factor activity"/>
    <property type="evidence" value="ECO:0007669"/>
    <property type="project" value="InterPro"/>
</dbReference>
<feature type="domain" description="SIS" evidence="5">
    <location>
        <begin position="104"/>
        <end position="240"/>
    </location>
</feature>
<keyword evidence="3" id="KW-0804">Transcription</keyword>
<dbReference type="InterPro" id="IPR009057">
    <property type="entry name" value="Homeodomain-like_sf"/>
</dbReference>
<protein>
    <submittedName>
        <fullName evidence="6">RpiR family transcriptional regulator</fullName>
    </submittedName>
</protein>
<keyword evidence="2" id="KW-0238">DNA-binding</keyword>